<dbReference type="SMART" id="SM00464">
    <property type="entry name" value="LON"/>
    <property type="match status" value="1"/>
</dbReference>
<dbReference type="PANTHER" id="PTHR46732:SF8">
    <property type="entry name" value="ATP-DEPENDENT PROTEASE LA (LON) DOMAIN PROTEIN"/>
    <property type="match status" value="1"/>
</dbReference>
<dbReference type="SUPFAM" id="SSF88697">
    <property type="entry name" value="PUA domain-like"/>
    <property type="match status" value="1"/>
</dbReference>
<dbReference type="Pfam" id="PF02190">
    <property type="entry name" value="LON_substr_bdg"/>
    <property type="match status" value="1"/>
</dbReference>
<sequence>MVIPLFPLPQFVLFPGQVVPLYVFEERYRSLLARVQRSGEAFGMLQILTPSTEDPRPLESRLSAIGTLAHLRDVAPHEDGTSSITVVGGERFQIQALMTGEEYLLAEVELLPLQEDSSDQAPVIQRALTNRLVTDLLRLHPAEREAIVRHAPPEPLLLASFASVLLPLSGEERQQVLEAATLTDRLETLIGLVPVEARELN</sequence>
<dbReference type="Proteomes" id="UP000316092">
    <property type="component" value="Unassembled WGS sequence"/>
</dbReference>
<dbReference type="RefSeq" id="WP_143720084.1">
    <property type="nucleotide sequence ID" value="NZ_VKDB01000004.1"/>
</dbReference>
<accession>A0A553V3R4</accession>
<reference evidence="2 3" key="1">
    <citation type="submission" date="2019-07" db="EMBL/GenBank/DDBJ databases">
        <title>Deinococcus detaillus sp. nov., isolated from humus soil in Antarctica.</title>
        <authorList>
            <person name="Zhang K."/>
        </authorList>
    </citation>
    <scope>NUCLEOTIDE SEQUENCE [LARGE SCALE GENOMIC DNA]</scope>
    <source>
        <strain evidence="2 3">H1</strain>
    </source>
</reference>
<comment type="caution">
    <text evidence="2">The sequence shown here is derived from an EMBL/GenBank/DDBJ whole genome shotgun (WGS) entry which is preliminary data.</text>
</comment>
<protein>
    <submittedName>
        <fullName evidence="2">Peptidase S16</fullName>
    </submittedName>
</protein>
<name>A0A553V3R4_9DEIO</name>
<dbReference type="PANTHER" id="PTHR46732">
    <property type="entry name" value="ATP-DEPENDENT PROTEASE LA (LON) DOMAIN PROTEIN"/>
    <property type="match status" value="1"/>
</dbReference>
<dbReference type="Gene3D" id="2.30.130.40">
    <property type="entry name" value="LON domain-like"/>
    <property type="match status" value="1"/>
</dbReference>
<evidence type="ECO:0000313" key="3">
    <source>
        <dbReference type="Proteomes" id="UP000316092"/>
    </source>
</evidence>
<gene>
    <name evidence="2" type="ORF">FNU79_06685</name>
</gene>
<feature type="domain" description="Lon N-terminal" evidence="1">
    <location>
        <begin position="3"/>
        <end position="197"/>
    </location>
</feature>
<dbReference type="PROSITE" id="PS51787">
    <property type="entry name" value="LON_N"/>
    <property type="match status" value="1"/>
</dbReference>
<proteinExistence type="predicted"/>
<dbReference type="OrthoDB" id="25394at2"/>
<dbReference type="InterPro" id="IPR046336">
    <property type="entry name" value="Lon_prtase_N_sf"/>
</dbReference>
<dbReference type="EMBL" id="VKDB01000004">
    <property type="protein sequence ID" value="TSA86861.1"/>
    <property type="molecule type" value="Genomic_DNA"/>
</dbReference>
<keyword evidence="3" id="KW-1185">Reference proteome</keyword>
<dbReference type="InterPro" id="IPR003111">
    <property type="entry name" value="Lon_prtase_N"/>
</dbReference>
<dbReference type="InterPro" id="IPR015947">
    <property type="entry name" value="PUA-like_sf"/>
</dbReference>
<evidence type="ECO:0000259" key="1">
    <source>
        <dbReference type="PROSITE" id="PS51787"/>
    </source>
</evidence>
<evidence type="ECO:0000313" key="2">
    <source>
        <dbReference type="EMBL" id="TSA86861.1"/>
    </source>
</evidence>
<dbReference type="AlphaFoldDB" id="A0A553V3R4"/>
<organism evidence="2 3">
    <name type="scientific">Deinococcus detaillensis</name>
    <dbReference type="NCBI Taxonomy" id="2592048"/>
    <lineage>
        <taxon>Bacteria</taxon>
        <taxon>Thermotogati</taxon>
        <taxon>Deinococcota</taxon>
        <taxon>Deinococci</taxon>
        <taxon>Deinococcales</taxon>
        <taxon>Deinococcaceae</taxon>
        <taxon>Deinococcus</taxon>
    </lineage>
</organism>